<dbReference type="GO" id="GO:0019877">
    <property type="term" value="P:diaminopimelate biosynthetic process"/>
    <property type="evidence" value="ECO:0007669"/>
    <property type="project" value="UniProtKB-UniRule"/>
</dbReference>
<evidence type="ECO:0000256" key="15">
    <source>
        <dbReference type="PIRSR" id="PIRSR001365-2"/>
    </source>
</evidence>
<evidence type="ECO:0000256" key="3">
    <source>
        <dbReference type="ARBA" id="ARBA00007592"/>
    </source>
</evidence>
<evidence type="ECO:0000256" key="11">
    <source>
        <dbReference type="ARBA" id="ARBA00047836"/>
    </source>
</evidence>
<evidence type="ECO:0000256" key="5">
    <source>
        <dbReference type="ARBA" id="ARBA00022490"/>
    </source>
</evidence>
<proteinExistence type="inferred from homology"/>
<keyword evidence="9 12" id="KW-0456">Lyase</keyword>
<evidence type="ECO:0000256" key="10">
    <source>
        <dbReference type="ARBA" id="ARBA00023270"/>
    </source>
</evidence>
<evidence type="ECO:0000256" key="4">
    <source>
        <dbReference type="ARBA" id="ARBA00012086"/>
    </source>
</evidence>
<evidence type="ECO:0000256" key="2">
    <source>
        <dbReference type="ARBA" id="ARBA00005120"/>
    </source>
</evidence>
<evidence type="ECO:0000256" key="13">
    <source>
        <dbReference type="PIRNR" id="PIRNR001365"/>
    </source>
</evidence>
<feature type="site" description="Part of a proton relay during catalysis" evidence="12">
    <location>
        <position position="109"/>
    </location>
</feature>
<evidence type="ECO:0000256" key="9">
    <source>
        <dbReference type="ARBA" id="ARBA00023239"/>
    </source>
</evidence>
<dbReference type="UniPathway" id="UPA00034">
    <property type="reaction ID" value="UER00017"/>
</dbReference>
<evidence type="ECO:0000256" key="12">
    <source>
        <dbReference type="HAMAP-Rule" id="MF_00418"/>
    </source>
</evidence>
<keyword evidence="6 12" id="KW-0028">Amino-acid biosynthesis</keyword>
<dbReference type="PANTHER" id="PTHR12128:SF66">
    <property type="entry name" value="4-HYDROXY-2-OXOGLUTARATE ALDOLASE, MITOCHONDRIAL"/>
    <property type="match status" value="1"/>
</dbReference>
<feature type="binding site" evidence="12 15">
    <location>
        <position position="47"/>
    </location>
    <ligand>
        <name>pyruvate</name>
        <dbReference type="ChEBI" id="CHEBI:15361"/>
    </ligand>
</feature>
<keyword evidence="10 12" id="KW-0704">Schiff base</keyword>
<dbReference type="EC" id="4.3.3.7" evidence="4 12"/>
<feature type="binding site" evidence="12 15">
    <location>
        <position position="208"/>
    </location>
    <ligand>
        <name>pyruvate</name>
        <dbReference type="ChEBI" id="CHEBI:15361"/>
    </ligand>
</feature>
<evidence type="ECO:0000313" key="17">
    <source>
        <dbReference type="Proteomes" id="UP000031552"/>
    </source>
</evidence>
<dbReference type="GO" id="GO:0009089">
    <property type="term" value="P:lysine biosynthetic process via diaminopimelate"/>
    <property type="evidence" value="ECO:0007669"/>
    <property type="project" value="UniProtKB-UniRule"/>
</dbReference>
<dbReference type="HAMAP" id="MF_00418">
    <property type="entry name" value="DapA"/>
    <property type="match status" value="1"/>
</dbReference>
<dbReference type="GO" id="GO:0008840">
    <property type="term" value="F:4-hydroxy-tetrahydrodipicolinate synthase activity"/>
    <property type="evidence" value="ECO:0007669"/>
    <property type="project" value="UniProtKB-UniRule"/>
</dbReference>
<dbReference type="PIRSF" id="PIRSF001365">
    <property type="entry name" value="DHDPS"/>
    <property type="match status" value="1"/>
</dbReference>
<evidence type="ECO:0000256" key="7">
    <source>
        <dbReference type="ARBA" id="ARBA00022915"/>
    </source>
</evidence>
<evidence type="ECO:0000256" key="8">
    <source>
        <dbReference type="ARBA" id="ARBA00023154"/>
    </source>
</evidence>
<dbReference type="CDD" id="cd00950">
    <property type="entry name" value="DHDPS"/>
    <property type="match status" value="1"/>
</dbReference>
<dbReference type="Gene3D" id="3.20.20.70">
    <property type="entry name" value="Aldolase class I"/>
    <property type="match status" value="1"/>
</dbReference>
<dbReference type="PRINTS" id="PR00146">
    <property type="entry name" value="DHPICSNTHASE"/>
</dbReference>
<protein>
    <recommendedName>
        <fullName evidence="4 12">4-hydroxy-tetrahydrodipicolinate synthase</fullName>
        <shortName evidence="12">HTPA synthase</shortName>
        <ecNumber evidence="4 12">4.3.3.7</ecNumber>
    </recommendedName>
</protein>
<comment type="subunit">
    <text evidence="12">Homotetramer; dimer of dimers.</text>
</comment>
<dbReference type="SUPFAM" id="SSF51569">
    <property type="entry name" value="Aldolase"/>
    <property type="match status" value="1"/>
</dbReference>
<dbReference type="PANTHER" id="PTHR12128">
    <property type="entry name" value="DIHYDRODIPICOLINATE SYNTHASE"/>
    <property type="match status" value="1"/>
</dbReference>
<gene>
    <name evidence="12 16" type="primary">dapA</name>
    <name evidence="16" type="ORF">CSEC_2312</name>
</gene>
<keyword evidence="5 12" id="KW-0963">Cytoplasm</keyword>
<dbReference type="Pfam" id="PF00701">
    <property type="entry name" value="DHDPS"/>
    <property type="match status" value="1"/>
</dbReference>
<dbReference type="RefSeq" id="WP_041018668.1">
    <property type="nucleotide sequence ID" value="NZ_CCEJ010000013.1"/>
</dbReference>
<dbReference type="GO" id="GO:0005737">
    <property type="term" value="C:cytoplasm"/>
    <property type="evidence" value="ECO:0007669"/>
    <property type="project" value="UniProtKB-SubCell"/>
</dbReference>
<comment type="similarity">
    <text evidence="3 12 13">Belongs to the DapA family.</text>
</comment>
<dbReference type="InterPro" id="IPR005263">
    <property type="entry name" value="DapA"/>
</dbReference>
<dbReference type="InterPro" id="IPR013785">
    <property type="entry name" value="Aldolase_TIM"/>
</dbReference>
<comment type="pathway">
    <text evidence="2 12">Amino-acid biosynthesis; L-lysine biosynthesis via DAP pathway; (S)-tetrahydrodipicolinate from L-aspartate: step 3/4.</text>
</comment>
<comment type="caution">
    <text evidence="12">Was originally thought to be a dihydrodipicolinate synthase (DHDPS), catalyzing the condensation of (S)-aspartate-beta-semialdehyde [(S)-ASA] and pyruvate to dihydrodipicolinate (DHDP). However, it was shown in E.coli that the product of the enzymatic reaction is not dihydrodipicolinate but in fact (4S)-4-hydroxy-2,3,4,5-tetrahydro-(2S)-dipicolinic acid (HTPA), and that the consecutive dehydration reaction leading to DHDP is not spontaneous but catalyzed by DapB.</text>
</comment>
<dbReference type="NCBIfam" id="TIGR00674">
    <property type="entry name" value="dapA"/>
    <property type="match status" value="1"/>
</dbReference>
<dbReference type="AlphaFoldDB" id="A0A090D3C0"/>
<evidence type="ECO:0000256" key="1">
    <source>
        <dbReference type="ARBA" id="ARBA00003294"/>
    </source>
</evidence>
<dbReference type="EMBL" id="CCEJ010000013">
    <property type="protein sequence ID" value="CDR35118.1"/>
    <property type="molecule type" value="Genomic_DNA"/>
</dbReference>
<dbReference type="STRING" id="1437425.CSEC_2312"/>
<dbReference type="InterPro" id="IPR002220">
    <property type="entry name" value="DapA-like"/>
</dbReference>
<evidence type="ECO:0000256" key="6">
    <source>
        <dbReference type="ARBA" id="ARBA00022605"/>
    </source>
</evidence>
<comment type="function">
    <text evidence="1 12">Catalyzes the condensation of (S)-aspartate-beta-semialdehyde [(S)-ASA] and pyruvate to 4-hydroxy-tetrahydrodipicolinate (HTPA).</text>
</comment>
<dbReference type="OrthoDB" id="9782828at2"/>
<evidence type="ECO:0000256" key="14">
    <source>
        <dbReference type="PIRSR" id="PIRSR001365-1"/>
    </source>
</evidence>
<feature type="active site" description="Schiff-base intermediate with substrate" evidence="12 14">
    <location>
        <position position="163"/>
    </location>
</feature>
<organism evidence="16 17">
    <name type="scientific">Candidatus Criblamydia sequanensis CRIB-18</name>
    <dbReference type="NCBI Taxonomy" id="1437425"/>
    <lineage>
        <taxon>Bacteria</taxon>
        <taxon>Pseudomonadati</taxon>
        <taxon>Chlamydiota</taxon>
        <taxon>Chlamydiia</taxon>
        <taxon>Parachlamydiales</taxon>
        <taxon>Candidatus Criblamydiaceae</taxon>
        <taxon>Candidatus Criblamydia</taxon>
    </lineage>
</organism>
<keyword evidence="17" id="KW-1185">Reference proteome</keyword>
<accession>A0A090D3C0</accession>
<keyword evidence="7 12" id="KW-0220">Diaminopimelate biosynthesis</keyword>
<reference evidence="16" key="1">
    <citation type="submission" date="2013-12" db="EMBL/GenBank/DDBJ databases">
        <authorList>
            <person name="Linke B."/>
        </authorList>
    </citation>
    <scope>NUCLEOTIDE SEQUENCE [LARGE SCALE GENOMIC DNA]</scope>
    <source>
        <strain evidence="16">CRIB-18</strain>
    </source>
</reference>
<dbReference type="SMART" id="SM01130">
    <property type="entry name" value="DHDPS"/>
    <property type="match status" value="1"/>
</dbReference>
<feature type="active site" description="Proton donor/acceptor" evidence="12 14">
    <location>
        <position position="135"/>
    </location>
</feature>
<feature type="site" description="Part of a proton relay during catalysis" evidence="12">
    <location>
        <position position="46"/>
    </location>
</feature>
<comment type="subcellular location">
    <subcellularLocation>
        <location evidence="12">Cytoplasm</location>
    </subcellularLocation>
</comment>
<keyword evidence="8 12" id="KW-0457">Lysine biosynthesis</keyword>
<name>A0A090D3C0_9BACT</name>
<dbReference type="Proteomes" id="UP000031552">
    <property type="component" value="Unassembled WGS sequence"/>
</dbReference>
<comment type="catalytic activity">
    <reaction evidence="11 12">
        <text>L-aspartate 4-semialdehyde + pyruvate = (2S,4S)-4-hydroxy-2,3,4,5-tetrahydrodipicolinate + H2O + H(+)</text>
        <dbReference type="Rhea" id="RHEA:34171"/>
        <dbReference type="ChEBI" id="CHEBI:15361"/>
        <dbReference type="ChEBI" id="CHEBI:15377"/>
        <dbReference type="ChEBI" id="CHEBI:15378"/>
        <dbReference type="ChEBI" id="CHEBI:67139"/>
        <dbReference type="ChEBI" id="CHEBI:537519"/>
        <dbReference type="EC" id="4.3.3.7"/>
    </reaction>
</comment>
<evidence type="ECO:0000313" key="16">
    <source>
        <dbReference type="EMBL" id="CDR35118.1"/>
    </source>
</evidence>
<dbReference type="eggNOG" id="COG0329">
    <property type="taxonomic scope" value="Bacteria"/>
</dbReference>
<comment type="caution">
    <text evidence="16">The sequence shown here is derived from an EMBL/GenBank/DDBJ whole genome shotgun (WGS) entry which is preliminary data.</text>
</comment>
<reference evidence="16" key="2">
    <citation type="submission" date="2014-09" db="EMBL/GenBank/DDBJ databases">
        <title>Criblamydia sequanensis harbors a mega-plasmid encoding arsenite resistance.</title>
        <authorList>
            <person name="Bertelli C."/>
            <person name="Goesmann A."/>
            <person name="Greub G."/>
        </authorList>
    </citation>
    <scope>NUCLEOTIDE SEQUENCE [LARGE SCALE GENOMIC DNA]</scope>
    <source>
        <strain evidence="16">CRIB-18</strain>
    </source>
</reference>
<sequence>MKLTDGVYTALITPFQNDMSLDLEGLKENINFQMESGVQGVVALGTTGECPTIEEFEKELIISAAKEALNGRGHLMVGTGSYSTKATIKATKKASELGADSALVVAPYYNKPPQEGLIKHFLEVADASLVPIILYNVPVRCVTNIELATYLRLVEHENIIGIKEASGNILFITEVIRKIREKRKDILIFSGDDTLTLPILSLGGNGVISVASNLIPYELQEFVRQCLNFEYQKAQTKFYELFPLFQALFLTTNPIPVKKAMALLNRKAGPLRLPLIEMNEALTLKLTQIMNETLLERSLI</sequence>